<evidence type="ECO:0000313" key="1">
    <source>
        <dbReference type="EMBL" id="RAZ71094.1"/>
    </source>
</evidence>
<accession>A0A330GEL8</accession>
<sequence>MVYYPNSISWPAIREGGLRRLRLGEINLASSLFGYSIYYHKVWIHLESYLPFNLQNPGQAMSPDGEMWFRSEKYEHDFSMPVSQAVTDAQHLFMHEMMHVWQHQRGMWVRMRGAFSWAADYTYSLDKTNLLEYGLEQQASIVSDYWLLKNYGFWGNSHLFDYRNYDPVEPVTILIKKYERILEGFPG</sequence>
<dbReference type="Proteomes" id="UP000251576">
    <property type="component" value="Unassembled WGS sequence"/>
</dbReference>
<reference evidence="1 2" key="1">
    <citation type="submission" date="2018-06" db="EMBL/GenBank/DDBJ databases">
        <title>ACT-28, a chromosomally-encoded AmpC with carbapenemase activity from Enterobacter kobei.</title>
        <authorList>
            <person name="Jousset A.B."/>
            <person name="Oueslati S."/>
            <person name="Bernabeu S."/>
            <person name="Takissian J."/>
            <person name="Creton E."/>
            <person name="Vogel A."/>
            <person name="Cotellon G."/>
            <person name="Bonnin R.A."/>
            <person name="Dortet L."/>
            <person name="Naas T."/>
        </authorList>
    </citation>
    <scope>NUCLEOTIDE SEQUENCE [LARGE SCALE GENOMIC DNA]</scope>
    <source>
        <strain evidence="1 2">99B3</strain>
    </source>
</reference>
<proteinExistence type="predicted"/>
<comment type="caution">
    <text evidence="1">The sequence shown here is derived from an EMBL/GenBank/DDBJ whole genome shotgun (WGS) entry which is preliminary data.</text>
</comment>
<name>A0A330GEL8_ENTCL</name>
<dbReference type="EMBL" id="QMDH01000004">
    <property type="protein sequence ID" value="RAZ71094.1"/>
    <property type="molecule type" value="Genomic_DNA"/>
</dbReference>
<dbReference type="AlphaFoldDB" id="A0A330GEL8"/>
<evidence type="ECO:0000313" key="2">
    <source>
        <dbReference type="Proteomes" id="UP000251576"/>
    </source>
</evidence>
<gene>
    <name evidence="1" type="ORF">DP202_05350</name>
</gene>
<protein>
    <submittedName>
        <fullName evidence="1">Type IV secretion protein Rhs</fullName>
    </submittedName>
</protein>
<organism evidence="1 2">
    <name type="scientific">Enterobacter cloacae</name>
    <dbReference type="NCBI Taxonomy" id="550"/>
    <lineage>
        <taxon>Bacteria</taxon>
        <taxon>Pseudomonadati</taxon>
        <taxon>Pseudomonadota</taxon>
        <taxon>Gammaproteobacteria</taxon>
        <taxon>Enterobacterales</taxon>
        <taxon>Enterobacteriaceae</taxon>
        <taxon>Enterobacter</taxon>
        <taxon>Enterobacter cloacae complex</taxon>
    </lineage>
</organism>
<dbReference type="RefSeq" id="WP_112780294.1">
    <property type="nucleotide sequence ID" value="NZ_CABMNQ010000004.1"/>
</dbReference>